<comment type="subcellular location">
    <subcellularLocation>
        <location evidence="1 10">Cell outer membrane</location>
        <topology evidence="1 10">Multi-pass membrane protein</topology>
    </subcellularLocation>
</comment>
<dbReference type="InterPro" id="IPR023997">
    <property type="entry name" value="TonB-dep_OMP_SusC/RagA_CS"/>
</dbReference>
<keyword evidence="9 10" id="KW-0998">Cell outer membrane</keyword>
<dbReference type="RefSeq" id="WP_330975047.1">
    <property type="nucleotide sequence ID" value="NZ_JAZGLY010000005.1"/>
</dbReference>
<protein>
    <submittedName>
        <fullName evidence="15">SusC/RagA family TonB-linked outer membrane protein</fullName>
    </submittedName>
</protein>
<dbReference type="InterPro" id="IPR039426">
    <property type="entry name" value="TonB-dep_rcpt-like"/>
</dbReference>
<dbReference type="Proteomes" id="UP001357452">
    <property type="component" value="Unassembled WGS sequence"/>
</dbReference>
<dbReference type="Pfam" id="PF13715">
    <property type="entry name" value="CarbopepD_reg_2"/>
    <property type="match status" value="1"/>
</dbReference>
<keyword evidence="5 12" id="KW-0732">Signal</keyword>
<evidence type="ECO:0000256" key="6">
    <source>
        <dbReference type="ARBA" id="ARBA00023077"/>
    </source>
</evidence>
<evidence type="ECO:0000256" key="4">
    <source>
        <dbReference type="ARBA" id="ARBA00022692"/>
    </source>
</evidence>
<evidence type="ECO:0000256" key="2">
    <source>
        <dbReference type="ARBA" id="ARBA00022448"/>
    </source>
</evidence>
<evidence type="ECO:0000256" key="1">
    <source>
        <dbReference type="ARBA" id="ARBA00004571"/>
    </source>
</evidence>
<evidence type="ECO:0000256" key="12">
    <source>
        <dbReference type="SAM" id="SignalP"/>
    </source>
</evidence>
<keyword evidence="6 11" id="KW-0798">TonB box</keyword>
<evidence type="ECO:0000313" key="15">
    <source>
        <dbReference type="EMBL" id="MEE6187639.1"/>
    </source>
</evidence>
<feature type="domain" description="TonB-dependent receptor-like beta-barrel" evidence="13">
    <location>
        <begin position="442"/>
        <end position="876"/>
    </location>
</feature>
<keyword evidence="8" id="KW-0675">Receptor</keyword>
<keyword evidence="16" id="KW-1185">Reference proteome</keyword>
<dbReference type="SUPFAM" id="SSF56935">
    <property type="entry name" value="Porins"/>
    <property type="match status" value="1"/>
</dbReference>
<accession>A0ABU7RI04</accession>
<comment type="caution">
    <text evidence="15">The sequence shown here is derived from an EMBL/GenBank/DDBJ whole genome shotgun (WGS) entry which is preliminary data.</text>
</comment>
<evidence type="ECO:0000256" key="11">
    <source>
        <dbReference type="RuleBase" id="RU003357"/>
    </source>
</evidence>
<proteinExistence type="inferred from homology"/>
<reference evidence="15 16" key="1">
    <citation type="submission" date="2024-01" db="EMBL/GenBank/DDBJ databases">
        <title>Niabella digestum sp. nov., isolated from waste digestion system.</title>
        <authorList>
            <person name="Zhang L."/>
        </authorList>
    </citation>
    <scope>NUCLEOTIDE SEQUENCE [LARGE SCALE GENOMIC DNA]</scope>
    <source>
        <strain evidence="15 16">A18</strain>
    </source>
</reference>
<dbReference type="Gene3D" id="2.170.130.10">
    <property type="entry name" value="TonB-dependent receptor, plug domain"/>
    <property type="match status" value="1"/>
</dbReference>
<dbReference type="InterPro" id="IPR008969">
    <property type="entry name" value="CarboxyPept-like_regulatory"/>
</dbReference>
<evidence type="ECO:0000256" key="9">
    <source>
        <dbReference type="ARBA" id="ARBA00023237"/>
    </source>
</evidence>
<evidence type="ECO:0000256" key="7">
    <source>
        <dbReference type="ARBA" id="ARBA00023136"/>
    </source>
</evidence>
<dbReference type="InterPro" id="IPR037066">
    <property type="entry name" value="Plug_dom_sf"/>
</dbReference>
<dbReference type="Gene3D" id="2.60.40.1120">
    <property type="entry name" value="Carboxypeptidase-like, regulatory domain"/>
    <property type="match status" value="1"/>
</dbReference>
<dbReference type="Pfam" id="PF07715">
    <property type="entry name" value="Plug"/>
    <property type="match status" value="1"/>
</dbReference>
<sequence length="1032" mass="113511">MRKAIAKAVVLWLLYCLVPHMVLGQTRTITGTVTTQDGKALQGVTVTVRGTSTATATGSTGNYSIQASTGDVLEFTFIGYETVSVTIGTGNVVNVTMVEGVGKQEEEVVVTTEFGMKRIGRAVGSSVQQIDGATIAESGRDAFITALQGRVPGLNVTSTSGAPGASTTVILRNITSISGNNQPLYVVDGVPMNNSTFDPIGMAGAEVYSVRNQDYASRGNDFNPEDIESITVLKGAAAAALYGSDASNGAIIITTKKGRVSRGRVSYSNFFRWDKAYGYPDMQTKYANGAYGTTNYYYTSQYGNLFTDNVKLYDNIAAVLQTGFSHRHNVSVEAGSEKATIRAGFSYLNQEGVVKTTDFDRANISLSGQATITQWLKFEGSMQYTKTENHKVLRGTDGPLYRAMLWPQADNMLEYLASDGLHMKYPSYYIDRDLLNPLFAMYKNKNYDRSNRFLTNVALTLTPIKNTFLRGQIGWDVGMQTFETSWHPYYAANNSRGDGGRYDLVHSNFSDPTINIIAGYNNKFLDNKLSFGAQVGYHQQENGVIRQATSGTRFIIPDFQSINNTDPLTIVSSQRNTKRRIQAISAQFEFGYNNMAFITLRGRNDWSSTLPINNNRYFYPAIEGSLILTDLLKIESDVVNFIKLRGSIARVGKDAGPLEIYPQLEPTNLSGGGFKYGFTGPNPNLKPEMTTAREVGFDARLFNNRVNAIFTVFGTRHEDQIVKSFRLSYATGFVLNTMNVGTFKTWGWEGLINADIIKTGSFTWNLGVNASRGRSKVLYLPENVTEYYNPYTWNSGNIRNGISVGNPITTISGRAYARNKNGDILIDPSTGIPIVSDEWSILGDREPKLRFGITTGLQYNNWRLSGVFAGRYKATVVNGTKRSMMERGTSWESVALREGPPVVFKGVLRDGKENSDNPTINNISVNYDLYSSSIFAGGDEDWIEKDVNYLRLQELRLSYSLPKKFLSKTKIISGLDFFVVGNDLFTLTNYSGIDAVGNTVSAAAGGTGGEGYDVWSLPNPRGITIGLNLTLN</sequence>
<evidence type="ECO:0000256" key="10">
    <source>
        <dbReference type="PROSITE-ProRule" id="PRU01360"/>
    </source>
</evidence>
<keyword evidence="7 10" id="KW-0472">Membrane</keyword>
<dbReference type="PANTHER" id="PTHR30069">
    <property type="entry name" value="TONB-DEPENDENT OUTER MEMBRANE RECEPTOR"/>
    <property type="match status" value="1"/>
</dbReference>
<evidence type="ECO:0000259" key="14">
    <source>
        <dbReference type="Pfam" id="PF07715"/>
    </source>
</evidence>
<dbReference type="NCBIfam" id="TIGR04057">
    <property type="entry name" value="SusC_RagA_signa"/>
    <property type="match status" value="1"/>
</dbReference>
<evidence type="ECO:0000256" key="3">
    <source>
        <dbReference type="ARBA" id="ARBA00022452"/>
    </source>
</evidence>
<dbReference type="InterPro" id="IPR023996">
    <property type="entry name" value="TonB-dep_OMP_SusC/RagA"/>
</dbReference>
<feature type="signal peptide" evidence="12">
    <location>
        <begin position="1"/>
        <end position="24"/>
    </location>
</feature>
<evidence type="ECO:0000256" key="5">
    <source>
        <dbReference type="ARBA" id="ARBA00022729"/>
    </source>
</evidence>
<evidence type="ECO:0000256" key="8">
    <source>
        <dbReference type="ARBA" id="ARBA00023170"/>
    </source>
</evidence>
<dbReference type="InterPro" id="IPR000531">
    <property type="entry name" value="Beta-barrel_TonB"/>
</dbReference>
<dbReference type="PANTHER" id="PTHR30069:SF29">
    <property type="entry name" value="HEMOGLOBIN AND HEMOGLOBIN-HAPTOGLOBIN-BINDING PROTEIN 1-RELATED"/>
    <property type="match status" value="1"/>
</dbReference>
<dbReference type="InterPro" id="IPR036942">
    <property type="entry name" value="Beta-barrel_TonB_sf"/>
</dbReference>
<organism evidence="15 16">
    <name type="scientific">Niabella digestorum</name>
    <dbReference type="NCBI Taxonomy" id="3117701"/>
    <lineage>
        <taxon>Bacteria</taxon>
        <taxon>Pseudomonadati</taxon>
        <taxon>Bacteroidota</taxon>
        <taxon>Chitinophagia</taxon>
        <taxon>Chitinophagales</taxon>
        <taxon>Chitinophagaceae</taxon>
        <taxon>Niabella</taxon>
    </lineage>
</organism>
<dbReference type="NCBIfam" id="TIGR04056">
    <property type="entry name" value="OMP_RagA_SusC"/>
    <property type="match status" value="1"/>
</dbReference>
<dbReference type="PROSITE" id="PS52016">
    <property type="entry name" value="TONB_DEPENDENT_REC_3"/>
    <property type="match status" value="1"/>
</dbReference>
<dbReference type="Pfam" id="PF00593">
    <property type="entry name" value="TonB_dep_Rec_b-barrel"/>
    <property type="match status" value="1"/>
</dbReference>
<keyword evidence="3 10" id="KW-1134">Transmembrane beta strand</keyword>
<keyword evidence="2 10" id="KW-0813">Transport</keyword>
<dbReference type="EMBL" id="JAZGLY010000005">
    <property type="protein sequence ID" value="MEE6187639.1"/>
    <property type="molecule type" value="Genomic_DNA"/>
</dbReference>
<feature type="chain" id="PRO_5045491218" evidence="12">
    <location>
        <begin position="25"/>
        <end position="1032"/>
    </location>
</feature>
<feature type="domain" description="TonB-dependent receptor plug" evidence="14">
    <location>
        <begin position="122"/>
        <end position="250"/>
    </location>
</feature>
<comment type="similarity">
    <text evidence="10 11">Belongs to the TonB-dependent receptor family.</text>
</comment>
<dbReference type="Gene3D" id="2.40.170.20">
    <property type="entry name" value="TonB-dependent receptor, beta-barrel domain"/>
    <property type="match status" value="1"/>
</dbReference>
<evidence type="ECO:0000313" key="16">
    <source>
        <dbReference type="Proteomes" id="UP001357452"/>
    </source>
</evidence>
<dbReference type="SUPFAM" id="SSF49464">
    <property type="entry name" value="Carboxypeptidase regulatory domain-like"/>
    <property type="match status" value="1"/>
</dbReference>
<keyword evidence="4 10" id="KW-0812">Transmembrane</keyword>
<dbReference type="InterPro" id="IPR012910">
    <property type="entry name" value="Plug_dom"/>
</dbReference>
<name>A0ABU7RI04_9BACT</name>
<gene>
    <name evidence="15" type="ORF">V2H41_10170</name>
</gene>
<evidence type="ECO:0000259" key="13">
    <source>
        <dbReference type="Pfam" id="PF00593"/>
    </source>
</evidence>